<evidence type="ECO:0000256" key="1">
    <source>
        <dbReference type="ARBA" id="ARBA00004240"/>
    </source>
</evidence>
<organism evidence="11 12">
    <name type="scientific">Moorena producens 3L</name>
    <dbReference type="NCBI Taxonomy" id="489825"/>
    <lineage>
        <taxon>Bacteria</taxon>
        <taxon>Bacillati</taxon>
        <taxon>Cyanobacteriota</taxon>
        <taxon>Cyanophyceae</taxon>
        <taxon>Coleofasciculales</taxon>
        <taxon>Coleofasciculaceae</taxon>
        <taxon>Moorena</taxon>
    </lineage>
</organism>
<dbReference type="EMBL" id="GL890927">
    <property type="protein sequence ID" value="EGJ32284.1"/>
    <property type="molecule type" value="Genomic_DNA"/>
</dbReference>
<name>F4XTA9_9CYAN</name>
<keyword evidence="6" id="KW-0746">Sphingolipid metabolism</keyword>
<dbReference type="InterPro" id="IPR045022">
    <property type="entry name" value="KDSR-like"/>
</dbReference>
<gene>
    <name evidence="11" type="ORF">LYNGBM3L_27390</name>
</gene>
<dbReference type="SUPFAM" id="SSF51735">
    <property type="entry name" value="NAD(P)-binding Rossmann-fold domains"/>
    <property type="match status" value="1"/>
</dbReference>
<dbReference type="Gene3D" id="3.40.50.720">
    <property type="entry name" value="NAD(P)-binding Rossmann-like Domain"/>
    <property type="match status" value="1"/>
</dbReference>
<dbReference type="Proteomes" id="UP000003959">
    <property type="component" value="Unassembled WGS sequence"/>
</dbReference>
<dbReference type="HOGENOM" id="CLU_010194_2_1_3"/>
<dbReference type="InterPro" id="IPR036291">
    <property type="entry name" value="NAD(P)-bd_dom_sf"/>
</dbReference>
<proteinExistence type="inferred from homology"/>
<evidence type="ECO:0000256" key="9">
    <source>
        <dbReference type="ARBA" id="ARBA00026112"/>
    </source>
</evidence>
<keyword evidence="5" id="KW-0521">NADP</keyword>
<dbReference type="EC" id="1.1.1.102" evidence="9"/>
<dbReference type="GO" id="GO:0047560">
    <property type="term" value="F:3-dehydrosphinganine reductase activity"/>
    <property type="evidence" value="ECO:0007669"/>
    <property type="project" value="UniProtKB-EC"/>
</dbReference>
<comment type="subcellular location">
    <subcellularLocation>
        <location evidence="1">Endoplasmic reticulum</location>
    </subcellularLocation>
</comment>
<sequence length="281" mass="30351">MTFNQQHAIITGGSSGIGKATAKLLAQKGANLTLIARDTAKLEQAKVEIEGMGTDPQAKIITISADVSQQIQVETAIEQAIDQIGPADLLITSAGIAHPGYFQELPIEVFEQTMAVNYFGSLYAIKAVLPSMVKQHKGHIVLLSSGAGLIGIYGYTPYSPSKFALRGLTESLRGELKPQGIHVSIVYPPDTDTPQLEAENKTKPLETKMITGSAQMWSATAVANQIVRGIEKKQFGIMPGFEMRLLGRFHSLLAPVLNWYFDRIVAGNRESGIGNRESGED</sequence>
<dbReference type="GO" id="GO:0006666">
    <property type="term" value="P:3-keto-sphinganine metabolic process"/>
    <property type="evidence" value="ECO:0007669"/>
    <property type="project" value="InterPro"/>
</dbReference>
<protein>
    <recommendedName>
        <fullName evidence="9">3-dehydrosphinganine reductase</fullName>
        <ecNumber evidence="9">1.1.1.102</ecNumber>
    </recommendedName>
</protein>
<keyword evidence="12" id="KW-1185">Reference proteome</keyword>
<dbReference type="FunFam" id="3.40.50.720:FF:000468">
    <property type="entry name" value="Short-chain dehydrogenase, putative"/>
    <property type="match status" value="1"/>
</dbReference>
<evidence type="ECO:0000256" key="10">
    <source>
        <dbReference type="RuleBase" id="RU000363"/>
    </source>
</evidence>
<dbReference type="PRINTS" id="PR00080">
    <property type="entry name" value="SDRFAMILY"/>
</dbReference>
<evidence type="ECO:0000256" key="5">
    <source>
        <dbReference type="ARBA" id="ARBA00022857"/>
    </source>
</evidence>
<evidence type="ECO:0000256" key="3">
    <source>
        <dbReference type="ARBA" id="ARBA00004991"/>
    </source>
</evidence>
<dbReference type="PANTHER" id="PTHR43550:SF3">
    <property type="entry name" value="3-KETODIHYDROSPHINGOSINE REDUCTASE"/>
    <property type="match status" value="1"/>
</dbReference>
<dbReference type="AlphaFoldDB" id="F4XTA9"/>
<comment type="pathway">
    <text evidence="2">Lipid metabolism; sphingolipid metabolism.</text>
</comment>
<evidence type="ECO:0000256" key="8">
    <source>
        <dbReference type="ARBA" id="ARBA00023098"/>
    </source>
</evidence>
<dbReference type="InterPro" id="IPR002347">
    <property type="entry name" value="SDR_fam"/>
</dbReference>
<reference evidence="12" key="1">
    <citation type="journal article" date="2011" name="Proc. Natl. Acad. Sci. U.S.A.">
        <title>Genomic insights into the physiology and ecology of the marine filamentous cyanobacterium Lyngbya majuscula.</title>
        <authorList>
            <person name="Jones A.C."/>
            <person name="Monroe E.A."/>
            <person name="Podell S."/>
            <person name="Hess W.R."/>
            <person name="Klages S."/>
            <person name="Esquenazi E."/>
            <person name="Niessen S."/>
            <person name="Hoover H."/>
            <person name="Rothmann M."/>
            <person name="Lasken R.S."/>
            <person name="Yates J.R.III."/>
            <person name="Reinhardt R."/>
            <person name="Kube M."/>
            <person name="Burkart M.D."/>
            <person name="Allen E.E."/>
            <person name="Dorrestein P.C."/>
            <person name="Gerwick W.H."/>
            <person name="Gerwick L."/>
        </authorList>
    </citation>
    <scope>NUCLEOTIDE SEQUENCE [LARGE SCALE GENOMIC DNA]</scope>
    <source>
        <strain evidence="12">3L</strain>
    </source>
</reference>
<evidence type="ECO:0000256" key="2">
    <source>
        <dbReference type="ARBA" id="ARBA00004760"/>
    </source>
</evidence>
<evidence type="ECO:0000313" key="11">
    <source>
        <dbReference type="EMBL" id="EGJ32284.1"/>
    </source>
</evidence>
<dbReference type="CDD" id="cd08939">
    <property type="entry name" value="KDSR-like_SDR_c"/>
    <property type="match status" value="1"/>
</dbReference>
<comment type="similarity">
    <text evidence="10">Belongs to the short-chain dehydrogenases/reductases (SDR) family.</text>
</comment>
<evidence type="ECO:0000256" key="4">
    <source>
        <dbReference type="ARBA" id="ARBA00022824"/>
    </source>
</evidence>
<dbReference type="RefSeq" id="WP_008185353.1">
    <property type="nucleotide sequence ID" value="NZ_GL890927.1"/>
</dbReference>
<keyword evidence="4" id="KW-0256">Endoplasmic reticulum</keyword>
<dbReference type="Pfam" id="PF00106">
    <property type="entry name" value="adh_short"/>
    <property type="match status" value="1"/>
</dbReference>
<keyword evidence="8" id="KW-0443">Lipid metabolism</keyword>
<comment type="pathway">
    <text evidence="3">Sphingolipid metabolism.</text>
</comment>
<evidence type="ECO:0000313" key="12">
    <source>
        <dbReference type="Proteomes" id="UP000003959"/>
    </source>
</evidence>
<dbReference type="eggNOG" id="COG1028">
    <property type="taxonomic scope" value="Bacteria"/>
</dbReference>
<dbReference type="PRINTS" id="PR00081">
    <property type="entry name" value="GDHRDH"/>
</dbReference>
<accession>F4XTA9</accession>
<dbReference type="GO" id="GO:0016020">
    <property type="term" value="C:membrane"/>
    <property type="evidence" value="ECO:0007669"/>
    <property type="project" value="GOC"/>
</dbReference>
<keyword evidence="7" id="KW-0560">Oxidoreductase</keyword>
<evidence type="ECO:0000256" key="6">
    <source>
        <dbReference type="ARBA" id="ARBA00022919"/>
    </source>
</evidence>
<dbReference type="OrthoDB" id="9803333at2"/>
<dbReference type="PANTHER" id="PTHR43550">
    <property type="entry name" value="3-KETODIHYDROSPHINGOSINE REDUCTASE"/>
    <property type="match status" value="1"/>
</dbReference>
<dbReference type="GO" id="GO:0030148">
    <property type="term" value="P:sphingolipid biosynthetic process"/>
    <property type="evidence" value="ECO:0007669"/>
    <property type="project" value="InterPro"/>
</dbReference>
<evidence type="ECO:0000256" key="7">
    <source>
        <dbReference type="ARBA" id="ARBA00023002"/>
    </source>
</evidence>